<protein>
    <submittedName>
        <fullName evidence="4">Uncharacterized protein</fullName>
    </submittedName>
</protein>
<keyword evidence="2" id="KW-0472">Membrane</keyword>
<gene>
    <name evidence="4" type="ORF">GCM10009807_30230</name>
</gene>
<evidence type="ECO:0000256" key="1">
    <source>
        <dbReference type="SAM" id="MobiDB-lite"/>
    </source>
</evidence>
<dbReference type="Proteomes" id="UP001500596">
    <property type="component" value="Unassembled WGS sequence"/>
</dbReference>
<organism evidence="4 5">
    <name type="scientific">Microbacterium lacus</name>
    <dbReference type="NCBI Taxonomy" id="415217"/>
    <lineage>
        <taxon>Bacteria</taxon>
        <taxon>Bacillati</taxon>
        <taxon>Actinomycetota</taxon>
        <taxon>Actinomycetes</taxon>
        <taxon>Micrococcales</taxon>
        <taxon>Microbacteriaceae</taxon>
        <taxon>Microbacterium</taxon>
    </lineage>
</organism>
<dbReference type="RefSeq" id="WP_344055712.1">
    <property type="nucleotide sequence ID" value="NZ_BAAAPK010000001.1"/>
</dbReference>
<keyword evidence="3" id="KW-0732">Signal</keyword>
<feature type="chain" id="PRO_5045310917" evidence="3">
    <location>
        <begin position="37"/>
        <end position="279"/>
    </location>
</feature>
<feature type="region of interest" description="Disordered" evidence="1">
    <location>
        <begin position="221"/>
        <end position="240"/>
    </location>
</feature>
<sequence>MRPSPVHHPSLRTRTFGALIAAAAATLVLAAAPAYASSTPQVTASETTIDVGDTTTITASGLGGLEQASFGLSDNSLGQFTENAETSYQAPVSDGTATATFSGLAEGKVTVAVGNGETILGTVEITITGGGGSTVEVTASPASVAVGTATTITVTGLGGLEQASFGLDDTAAGTFEPGGQSSATAPVSDGQATISFTPSKAGSVTIAVGDGETVLGTTTVTASAAPSPTATPTPTVSPEPASDGMSPVLFWVIIALVVLIAAGIVVWIVLAQRRKNPRA</sequence>
<evidence type="ECO:0000256" key="3">
    <source>
        <dbReference type="SAM" id="SignalP"/>
    </source>
</evidence>
<keyword evidence="2" id="KW-1133">Transmembrane helix</keyword>
<keyword evidence="2" id="KW-0812">Transmembrane</keyword>
<dbReference type="EMBL" id="BAAAPK010000001">
    <property type="protein sequence ID" value="GAA1684372.1"/>
    <property type="molecule type" value="Genomic_DNA"/>
</dbReference>
<proteinExistence type="predicted"/>
<feature type="signal peptide" evidence="3">
    <location>
        <begin position="1"/>
        <end position="36"/>
    </location>
</feature>
<comment type="caution">
    <text evidence="4">The sequence shown here is derived from an EMBL/GenBank/DDBJ whole genome shotgun (WGS) entry which is preliminary data.</text>
</comment>
<evidence type="ECO:0000313" key="5">
    <source>
        <dbReference type="Proteomes" id="UP001500596"/>
    </source>
</evidence>
<reference evidence="4 5" key="1">
    <citation type="journal article" date="2019" name="Int. J. Syst. Evol. Microbiol.">
        <title>The Global Catalogue of Microorganisms (GCM) 10K type strain sequencing project: providing services to taxonomists for standard genome sequencing and annotation.</title>
        <authorList>
            <consortium name="The Broad Institute Genomics Platform"/>
            <consortium name="The Broad Institute Genome Sequencing Center for Infectious Disease"/>
            <person name="Wu L."/>
            <person name="Ma J."/>
        </authorList>
    </citation>
    <scope>NUCLEOTIDE SEQUENCE [LARGE SCALE GENOMIC DNA]</scope>
    <source>
        <strain evidence="4 5">JCM 15575</strain>
    </source>
</reference>
<evidence type="ECO:0000256" key="2">
    <source>
        <dbReference type="SAM" id="Phobius"/>
    </source>
</evidence>
<evidence type="ECO:0000313" key="4">
    <source>
        <dbReference type="EMBL" id="GAA1684372.1"/>
    </source>
</evidence>
<accession>A0ABN2HAY2</accession>
<feature type="transmembrane region" description="Helical" evidence="2">
    <location>
        <begin position="248"/>
        <end position="270"/>
    </location>
</feature>
<keyword evidence="5" id="KW-1185">Reference proteome</keyword>
<name>A0ABN2HAY2_9MICO</name>